<feature type="compositionally biased region" description="Low complexity" evidence="1">
    <location>
        <begin position="97"/>
        <end position="110"/>
    </location>
</feature>
<feature type="compositionally biased region" description="Basic and acidic residues" evidence="1">
    <location>
        <begin position="119"/>
        <end position="135"/>
    </location>
</feature>
<feature type="region of interest" description="Disordered" evidence="1">
    <location>
        <begin position="70"/>
        <end position="135"/>
    </location>
</feature>
<keyword evidence="2" id="KW-0472">Membrane</keyword>
<sequence length="135" mass="14343">MNQPRRQDLQPLQTNNTATILAGMGLWAVALVVLLIIGLDPEDRWWIWTCVAAIGLGAFGLWYVRPRHGVASPSPGELPPGQEPVEPATAVPPPAALLPDTSPETSPETTGLPRSEVPAPERADAPGDSDRQITG</sequence>
<keyword evidence="4" id="KW-1185">Reference proteome</keyword>
<protein>
    <recommendedName>
        <fullName evidence="5">DUF2530 domain-containing protein</fullName>
    </recommendedName>
</protein>
<comment type="caution">
    <text evidence="3">The sequence shown here is derived from an EMBL/GenBank/DDBJ whole genome shotgun (WGS) entry which is preliminary data.</text>
</comment>
<organism evidence="3 4">
    <name type="scientific">Planomonospora alba</name>
    <dbReference type="NCBI Taxonomy" id="161354"/>
    <lineage>
        <taxon>Bacteria</taxon>
        <taxon>Bacillati</taxon>
        <taxon>Actinomycetota</taxon>
        <taxon>Actinomycetes</taxon>
        <taxon>Streptosporangiales</taxon>
        <taxon>Streptosporangiaceae</taxon>
        <taxon>Planomonospora</taxon>
    </lineage>
</organism>
<dbReference type="Proteomes" id="UP001500320">
    <property type="component" value="Unassembled WGS sequence"/>
</dbReference>
<evidence type="ECO:0000313" key="3">
    <source>
        <dbReference type="EMBL" id="GAA3131253.1"/>
    </source>
</evidence>
<evidence type="ECO:0000313" key="4">
    <source>
        <dbReference type="Proteomes" id="UP001500320"/>
    </source>
</evidence>
<dbReference type="RefSeq" id="WP_344858489.1">
    <property type="nucleotide sequence ID" value="NZ_BAAAUT010000014.1"/>
</dbReference>
<name>A0ABP6MZ85_9ACTN</name>
<reference evidence="4" key="1">
    <citation type="journal article" date="2019" name="Int. J. Syst. Evol. Microbiol.">
        <title>The Global Catalogue of Microorganisms (GCM) 10K type strain sequencing project: providing services to taxonomists for standard genome sequencing and annotation.</title>
        <authorList>
            <consortium name="The Broad Institute Genomics Platform"/>
            <consortium name="The Broad Institute Genome Sequencing Center for Infectious Disease"/>
            <person name="Wu L."/>
            <person name="Ma J."/>
        </authorList>
    </citation>
    <scope>NUCLEOTIDE SEQUENCE [LARGE SCALE GENOMIC DNA]</scope>
    <source>
        <strain evidence="4">JCM 9373</strain>
    </source>
</reference>
<feature type="transmembrane region" description="Helical" evidence="2">
    <location>
        <begin position="45"/>
        <end position="64"/>
    </location>
</feature>
<keyword evidence="2" id="KW-0812">Transmembrane</keyword>
<feature type="transmembrane region" description="Helical" evidence="2">
    <location>
        <begin position="20"/>
        <end position="39"/>
    </location>
</feature>
<evidence type="ECO:0000256" key="2">
    <source>
        <dbReference type="SAM" id="Phobius"/>
    </source>
</evidence>
<dbReference type="Pfam" id="PF10745">
    <property type="entry name" value="DUF2530"/>
    <property type="match status" value="1"/>
</dbReference>
<proteinExistence type="predicted"/>
<dbReference type="EMBL" id="BAAAUT010000014">
    <property type="protein sequence ID" value="GAA3131253.1"/>
    <property type="molecule type" value="Genomic_DNA"/>
</dbReference>
<evidence type="ECO:0008006" key="5">
    <source>
        <dbReference type="Google" id="ProtNLM"/>
    </source>
</evidence>
<keyword evidence="2" id="KW-1133">Transmembrane helix</keyword>
<evidence type="ECO:0000256" key="1">
    <source>
        <dbReference type="SAM" id="MobiDB-lite"/>
    </source>
</evidence>
<accession>A0ABP6MZ85</accession>
<dbReference type="InterPro" id="IPR019681">
    <property type="entry name" value="DUF2530"/>
</dbReference>
<gene>
    <name evidence="3" type="ORF">GCM10010466_22340</name>
</gene>